<evidence type="ECO:0000313" key="3">
    <source>
        <dbReference type="EMBL" id="KFO38532.1"/>
    </source>
</evidence>
<organism evidence="3 4">
    <name type="scientific">Fukomys damarensis</name>
    <name type="common">Damaraland mole rat</name>
    <name type="synonym">Cryptomys damarensis</name>
    <dbReference type="NCBI Taxonomy" id="885580"/>
    <lineage>
        <taxon>Eukaryota</taxon>
        <taxon>Metazoa</taxon>
        <taxon>Chordata</taxon>
        <taxon>Craniata</taxon>
        <taxon>Vertebrata</taxon>
        <taxon>Euteleostomi</taxon>
        <taxon>Mammalia</taxon>
        <taxon>Eutheria</taxon>
        <taxon>Euarchontoglires</taxon>
        <taxon>Glires</taxon>
        <taxon>Rodentia</taxon>
        <taxon>Hystricomorpha</taxon>
        <taxon>Bathyergidae</taxon>
        <taxon>Fukomys</taxon>
    </lineage>
</organism>
<reference evidence="3 4" key="1">
    <citation type="submission" date="2013-11" db="EMBL/GenBank/DDBJ databases">
        <title>The Damaraland mole rat (Fukomys damarensis) genome and evolution of African mole rats.</title>
        <authorList>
            <person name="Gladyshev V.N."/>
            <person name="Fang X."/>
        </authorList>
    </citation>
    <scope>NUCLEOTIDE SEQUENCE [LARGE SCALE GENOMIC DNA]</scope>
    <source>
        <tissue evidence="3">Liver</tissue>
    </source>
</reference>
<dbReference type="EMBL" id="KN110172">
    <property type="protein sequence ID" value="KFO38532.1"/>
    <property type="molecule type" value="Genomic_DNA"/>
</dbReference>
<accession>A0A091E580</accession>
<dbReference type="Proteomes" id="UP000028990">
    <property type="component" value="Unassembled WGS sequence"/>
</dbReference>
<evidence type="ECO:0000256" key="1">
    <source>
        <dbReference type="SAM" id="MobiDB-lite"/>
    </source>
</evidence>
<gene>
    <name evidence="3" type="ORF">H920_00063</name>
    <name evidence="2" type="ORF">H920_14767</name>
</gene>
<sequence>MRKCRGSICTLETEDPVKGPELNAVSCVRPHQEAYGSLMEGRRVDTGRLQKPGDDVQGEVKAGAPLTEQKQSVLPHFPCTPSKLP</sequence>
<evidence type="ECO:0000313" key="2">
    <source>
        <dbReference type="EMBL" id="KFO23839.1"/>
    </source>
</evidence>
<protein>
    <submittedName>
        <fullName evidence="3">Uncharacterized protein</fullName>
    </submittedName>
</protein>
<proteinExistence type="predicted"/>
<feature type="region of interest" description="Disordered" evidence="1">
    <location>
        <begin position="46"/>
        <end position="85"/>
    </location>
</feature>
<keyword evidence="4" id="KW-1185">Reference proteome</keyword>
<evidence type="ECO:0000313" key="4">
    <source>
        <dbReference type="Proteomes" id="UP000028990"/>
    </source>
</evidence>
<dbReference type="EMBL" id="KN123723">
    <property type="protein sequence ID" value="KFO23839.1"/>
    <property type="molecule type" value="Genomic_DNA"/>
</dbReference>
<dbReference type="AlphaFoldDB" id="A0A091E580"/>
<name>A0A091E580_FUKDA</name>